<comment type="caution">
    <text evidence="1">The sequence shown here is derived from an EMBL/GenBank/DDBJ whole genome shotgun (WGS) entry which is preliminary data.</text>
</comment>
<name>A0A542DMV0_AMYCI</name>
<accession>A0A542DMV0</accession>
<organism evidence="1 2">
    <name type="scientific">Amycolatopsis cihanbeyliensis</name>
    <dbReference type="NCBI Taxonomy" id="1128664"/>
    <lineage>
        <taxon>Bacteria</taxon>
        <taxon>Bacillati</taxon>
        <taxon>Actinomycetota</taxon>
        <taxon>Actinomycetes</taxon>
        <taxon>Pseudonocardiales</taxon>
        <taxon>Pseudonocardiaceae</taxon>
        <taxon>Amycolatopsis</taxon>
    </lineage>
</organism>
<evidence type="ECO:0000313" key="1">
    <source>
        <dbReference type="EMBL" id="TQJ04423.1"/>
    </source>
</evidence>
<proteinExistence type="predicted"/>
<dbReference type="EMBL" id="VFML01000001">
    <property type="protein sequence ID" value="TQJ04423.1"/>
    <property type="molecule type" value="Genomic_DNA"/>
</dbReference>
<sequence>MPVFATLFGLTAMRTEGEAMMLRLDSGTDIDNDIWRGAANRLESLHKGLGLRHRDLRNRLGPELRRIWHITENDTLEQLRAKVVLRLEAVLERFTEPTFPLVVAACYNVGLEPPMSEKMLGERLRELHRHEGEGFSKRQAERLRQRFCDELVVSLGHTQPVLPPEIVRARVIREQRTDQLCRAIRELSGPADLEELVLRHFLLAEVHVPRSVTSGPAIAHTATQGDWLCVFTSAPRLARYRHATGVPWGGQHWTRPGAQVLREAARRGPHVGVLINPNPRRENPSPPPLPLVPALVHKVAARL</sequence>
<protein>
    <submittedName>
        <fullName evidence="1">Uncharacterized protein</fullName>
    </submittedName>
</protein>
<dbReference type="AlphaFoldDB" id="A0A542DMV0"/>
<evidence type="ECO:0000313" key="2">
    <source>
        <dbReference type="Proteomes" id="UP000320876"/>
    </source>
</evidence>
<reference evidence="1 2" key="1">
    <citation type="submission" date="2019-06" db="EMBL/GenBank/DDBJ databases">
        <title>Sequencing the genomes of 1000 actinobacteria strains.</title>
        <authorList>
            <person name="Klenk H.-P."/>
        </authorList>
    </citation>
    <scope>NUCLEOTIDE SEQUENCE [LARGE SCALE GENOMIC DNA]</scope>
    <source>
        <strain evidence="1 2">DSM 45679</strain>
    </source>
</reference>
<dbReference type="Proteomes" id="UP000320876">
    <property type="component" value="Unassembled WGS sequence"/>
</dbReference>
<gene>
    <name evidence="1" type="ORF">FB471_4216</name>
</gene>
<keyword evidence="2" id="KW-1185">Reference proteome</keyword>